<evidence type="ECO:0000256" key="1">
    <source>
        <dbReference type="SAM" id="MobiDB-lite"/>
    </source>
</evidence>
<evidence type="ECO:0000313" key="3">
    <source>
        <dbReference type="Proteomes" id="UP001302602"/>
    </source>
</evidence>
<dbReference type="GeneID" id="87833544"/>
<comment type="caution">
    <text evidence="2">The sequence shown here is derived from an EMBL/GenBank/DDBJ whole genome shotgun (WGS) entry which is preliminary data.</text>
</comment>
<reference evidence="2" key="1">
    <citation type="journal article" date="2023" name="Mol. Phylogenet. Evol.">
        <title>Genome-scale phylogeny and comparative genomics of the fungal order Sordariales.</title>
        <authorList>
            <person name="Hensen N."/>
            <person name="Bonometti L."/>
            <person name="Westerberg I."/>
            <person name="Brannstrom I.O."/>
            <person name="Guillou S."/>
            <person name="Cros-Aarteil S."/>
            <person name="Calhoun S."/>
            <person name="Haridas S."/>
            <person name="Kuo A."/>
            <person name="Mondo S."/>
            <person name="Pangilinan J."/>
            <person name="Riley R."/>
            <person name="LaButti K."/>
            <person name="Andreopoulos B."/>
            <person name="Lipzen A."/>
            <person name="Chen C."/>
            <person name="Yan M."/>
            <person name="Daum C."/>
            <person name="Ng V."/>
            <person name="Clum A."/>
            <person name="Steindorff A."/>
            <person name="Ohm R.A."/>
            <person name="Martin F."/>
            <person name="Silar P."/>
            <person name="Natvig D.O."/>
            <person name="Lalanne C."/>
            <person name="Gautier V."/>
            <person name="Ament-Velasquez S.L."/>
            <person name="Kruys A."/>
            <person name="Hutchinson M.I."/>
            <person name="Powell A.J."/>
            <person name="Barry K."/>
            <person name="Miller A.N."/>
            <person name="Grigoriev I.V."/>
            <person name="Debuchy R."/>
            <person name="Gladieux P."/>
            <person name="Hiltunen Thoren M."/>
            <person name="Johannesson H."/>
        </authorList>
    </citation>
    <scope>NUCLEOTIDE SEQUENCE</scope>
    <source>
        <strain evidence="2">CBS 731.68</strain>
    </source>
</reference>
<dbReference type="RefSeq" id="XP_062641929.1">
    <property type="nucleotide sequence ID" value="XM_062796776.1"/>
</dbReference>
<gene>
    <name evidence="2" type="ORF">N657DRAFT_685424</name>
</gene>
<evidence type="ECO:0000313" key="2">
    <source>
        <dbReference type="EMBL" id="KAK4118156.1"/>
    </source>
</evidence>
<feature type="region of interest" description="Disordered" evidence="1">
    <location>
        <begin position="23"/>
        <end position="53"/>
    </location>
</feature>
<accession>A0AAN6TQ81</accession>
<keyword evidence="3" id="KW-1185">Reference proteome</keyword>
<reference evidence="2" key="2">
    <citation type="submission" date="2023-05" db="EMBL/GenBank/DDBJ databases">
        <authorList>
            <consortium name="Lawrence Berkeley National Laboratory"/>
            <person name="Steindorff A."/>
            <person name="Hensen N."/>
            <person name="Bonometti L."/>
            <person name="Westerberg I."/>
            <person name="Brannstrom I.O."/>
            <person name="Guillou S."/>
            <person name="Cros-Aarteil S."/>
            <person name="Calhoun S."/>
            <person name="Haridas S."/>
            <person name="Kuo A."/>
            <person name="Mondo S."/>
            <person name="Pangilinan J."/>
            <person name="Riley R."/>
            <person name="Labutti K."/>
            <person name="Andreopoulos B."/>
            <person name="Lipzen A."/>
            <person name="Chen C."/>
            <person name="Yanf M."/>
            <person name="Daum C."/>
            <person name="Ng V."/>
            <person name="Clum A."/>
            <person name="Ohm R."/>
            <person name="Martin F."/>
            <person name="Silar P."/>
            <person name="Natvig D."/>
            <person name="Lalanne C."/>
            <person name="Gautier V."/>
            <person name="Ament-Velasquez S.L."/>
            <person name="Kruys A."/>
            <person name="Hutchinson M.I."/>
            <person name="Powell A.J."/>
            <person name="Barry K."/>
            <person name="Miller A.N."/>
            <person name="Grigoriev I.V."/>
            <person name="Debuchy R."/>
            <person name="Gladieux P."/>
            <person name="Thoren M.H."/>
            <person name="Johannesson H."/>
        </authorList>
    </citation>
    <scope>NUCLEOTIDE SEQUENCE</scope>
    <source>
        <strain evidence="2">CBS 731.68</strain>
    </source>
</reference>
<dbReference type="Proteomes" id="UP001302602">
    <property type="component" value="Unassembled WGS sequence"/>
</dbReference>
<proteinExistence type="predicted"/>
<dbReference type="AlphaFoldDB" id="A0AAN6TQ81"/>
<sequence>MTLIVTQLYNAGLPYRFKQKSCSGSQLSFPAHSGPTPPPQPHNGSALRNPPADRRYHIYHLAG</sequence>
<protein>
    <submittedName>
        <fullName evidence="2">Uncharacterized protein</fullName>
    </submittedName>
</protein>
<dbReference type="EMBL" id="MU853280">
    <property type="protein sequence ID" value="KAK4118156.1"/>
    <property type="molecule type" value="Genomic_DNA"/>
</dbReference>
<organism evidence="2 3">
    <name type="scientific">Parathielavia appendiculata</name>
    <dbReference type="NCBI Taxonomy" id="2587402"/>
    <lineage>
        <taxon>Eukaryota</taxon>
        <taxon>Fungi</taxon>
        <taxon>Dikarya</taxon>
        <taxon>Ascomycota</taxon>
        <taxon>Pezizomycotina</taxon>
        <taxon>Sordariomycetes</taxon>
        <taxon>Sordariomycetidae</taxon>
        <taxon>Sordariales</taxon>
        <taxon>Chaetomiaceae</taxon>
        <taxon>Parathielavia</taxon>
    </lineage>
</organism>
<name>A0AAN6TQ81_9PEZI</name>